<feature type="transmembrane region" description="Helical" evidence="1">
    <location>
        <begin position="391"/>
        <end position="409"/>
    </location>
</feature>
<feature type="signal peptide" evidence="2">
    <location>
        <begin position="1"/>
        <end position="22"/>
    </location>
</feature>
<organism evidence="3 4">
    <name type="scientific">Fuerstiella marisgermanici</name>
    <dbReference type="NCBI Taxonomy" id="1891926"/>
    <lineage>
        <taxon>Bacteria</taxon>
        <taxon>Pseudomonadati</taxon>
        <taxon>Planctomycetota</taxon>
        <taxon>Planctomycetia</taxon>
        <taxon>Planctomycetales</taxon>
        <taxon>Planctomycetaceae</taxon>
        <taxon>Fuerstiella</taxon>
    </lineage>
</organism>
<dbReference type="KEGG" id="fmr:Fuma_01525"/>
<dbReference type="Proteomes" id="UP000187735">
    <property type="component" value="Chromosome"/>
</dbReference>
<keyword evidence="4" id="KW-1185">Reference proteome</keyword>
<keyword evidence="1" id="KW-1133">Transmembrane helix</keyword>
<feature type="chain" id="PRO_5012185074" evidence="2">
    <location>
        <begin position="23"/>
        <end position="413"/>
    </location>
</feature>
<evidence type="ECO:0000256" key="1">
    <source>
        <dbReference type="SAM" id="Phobius"/>
    </source>
</evidence>
<sequence length="413" mass="44195" precursor="true">MSLRKFSTATLIVLASASLAVACSVPVFRYALEHWQPDKYTAYVFHTGPLTEAQQAVASSLQPKSKDGTAAANMVVKTIDLDGDVEPNIKAIRDAHPSDQTPWVVVQSPPKWGPPQTIWQGELNRDNVATVLNSPARSTVCQRLIDGQSVVWVFLDSGQTEEDDAAFTVLTDELKSLEDELKLPEIEEGDLKDLAVAADSLKIAFSAVRIDRDDKAEQAFIEMLLRIEPDLKDPDIINQPMAIPIFGRGRALYALIGKGIAPDVIKEASQFLTGACQCTVKAQNPGVDLVMNVNWDNVIVTTEPLDEGLPPLAGFSGFGVPEDSEVEAMDAAEEPEPVLTTVADAGAVSDTVEASGDSVASDVDSAASINAITSDATEENDAISSAFGPNVMMVILFLVVATVVATMVFRPKV</sequence>
<dbReference type="RefSeq" id="WP_077023613.1">
    <property type="nucleotide sequence ID" value="NZ_CP017641.1"/>
</dbReference>
<name>A0A1P8WCZ8_9PLAN</name>
<dbReference type="STRING" id="1891926.Fuma_01525"/>
<accession>A0A1P8WCZ8</accession>
<protein>
    <submittedName>
        <fullName evidence="3">Uncharacterized protein</fullName>
    </submittedName>
</protein>
<dbReference type="EMBL" id="CP017641">
    <property type="protein sequence ID" value="APZ91927.1"/>
    <property type="molecule type" value="Genomic_DNA"/>
</dbReference>
<evidence type="ECO:0000313" key="4">
    <source>
        <dbReference type="Proteomes" id="UP000187735"/>
    </source>
</evidence>
<keyword evidence="2" id="KW-0732">Signal</keyword>
<evidence type="ECO:0000313" key="3">
    <source>
        <dbReference type="EMBL" id="APZ91927.1"/>
    </source>
</evidence>
<keyword evidence="1" id="KW-0472">Membrane</keyword>
<dbReference type="PROSITE" id="PS51257">
    <property type="entry name" value="PROKAR_LIPOPROTEIN"/>
    <property type="match status" value="1"/>
</dbReference>
<reference evidence="3 4" key="1">
    <citation type="journal article" date="2016" name="Front. Microbiol.">
        <title>Fuerstia marisgermanicae gen. nov., sp. nov., an Unusual Member of the Phylum Planctomycetes from the German Wadden Sea.</title>
        <authorList>
            <person name="Kohn T."/>
            <person name="Heuer A."/>
            <person name="Jogler M."/>
            <person name="Vollmers J."/>
            <person name="Boedeker C."/>
            <person name="Bunk B."/>
            <person name="Rast P."/>
            <person name="Borchert D."/>
            <person name="Glockner I."/>
            <person name="Freese H.M."/>
            <person name="Klenk H.P."/>
            <person name="Overmann J."/>
            <person name="Kaster A.K."/>
            <person name="Rohde M."/>
            <person name="Wiegand S."/>
            <person name="Jogler C."/>
        </authorList>
    </citation>
    <scope>NUCLEOTIDE SEQUENCE [LARGE SCALE GENOMIC DNA]</scope>
    <source>
        <strain evidence="3 4">NH11</strain>
    </source>
</reference>
<keyword evidence="1" id="KW-0812">Transmembrane</keyword>
<proteinExistence type="predicted"/>
<gene>
    <name evidence="3" type="ORF">Fuma_01525</name>
</gene>
<dbReference type="AlphaFoldDB" id="A0A1P8WCZ8"/>
<evidence type="ECO:0000256" key="2">
    <source>
        <dbReference type="SAM" id="SignalP"/>
    </source>
</evidence>
<dbReference type="OrthoDB" id="290552at2"/>